<gene>
    <name evidence="2" type="ORF">B0T10DRAFT_557924</name>
</gene>
<dbReference type="EMBL" id="JAGPYM010000004">
    <property type="protein sequence ID" value="KAH6895743.1"/>
    <property type="molecule type" value="Genomic_DNA"/>
</dbReference>
<evidence type="ECO:0000313" key="2">
    <source>
        <dbReference type="EMBL" id="KAH6895743.1"/>
    </source>
</evidence>
<keyword evidence="1" id="KW-0472">Membrane</keyword>
<reference evidence="2 3" key="1">
    <citation type="journal article" date="2021" name="Nat. Commun.">
        <title>Genetic determinants of endophytism in the Arabidopsis root mycobiome.</title>
        <authorList>
            <person name="Mesny F."/>
            <person name="Miyauchi S."/>
            <person name="Thiergart T."/>
            <person name="Pickel B."/>
            <person name="Atanasova L."/>
            <person name="Karlsson M."/>
            <person name="Huettel B."/>
            <person name="Barry K.W."/>
            <person name="Haridas S."/>
            <person name="Chen C."/>
            <person name="Bauer D."/>
            <person name="Andreopoulos W."/>
            <person name="Pangilinan J."/>
            <person name="LaButti K."/>
            <person name="Riley R."/>
            <person name="Lipzen A."/>
            <person name="Clum A."/>
            <person name="Drula E."/>
            <person name="Henrissat B."/>
            <person name="Kohler A."/>
            <person name="Grigoriev I.V."/>
            <person name="Martin F.M."/>
            <person name="Hacquard S."/>
        </authorList>
    </citation>
    <scope>NUCLEOTIDE SEQUENCE [LARGE SCALE GENOMIC DNA]</scope>
    <source>
        <strain evidence="2 3">MPI-CAGE-CH-0241</strain>
    </source>
</reference>
<accession>A0A9P8WD74</accession>
<keyword evidence="1" id="KW-0812">Transmembrane</keyword>
<dbReference type="OrthoDB" id="2101715at2759"/>
<protein>
    <recommendedName>
        <fullName evidence="4">Class I SAM-dependent methyltransferase</fullName>
    </recommendedName>
</protein>
<evidence type="ECO:0000256" key="1">
    <source>
        <dbReference type="SAM" id="Phobius"/>
    </source>
</evidence>
<proteinExistence type="predicted"/>
<keyword evidence="1" id="KW-1133">Transmembrane helix</keyword>
<evidence type="ECO:0000313" key="3">
    <source>
        <dbReference type="Proteomes" id="UP000777438"/>
    </source>
</evidence>
<feature type="transmembrane region" description="Helical" evidence="1">
    <location>
        <begin position="186"/>
        <end position="206"/>
    </location>
</feature>
<feature type="transmembrane region" description="Helical" evidence="1">
    <location>
        <begin position="212"/>
        <end position="233"/>
    </location>
</feature>
<evidence type="ECO:0008006" key="4">
    <source>
        <dbReference type="Google" id="ProtNLM"/>
    </source>
</evidence>
<dbReference type="AlphaFoldDB" id="A0A9P8WD74"/>
<dbReference type="Proteomes" id="UP000777438">
    <property type="component" value="Unassembled WGS sequence"/>
</dbReference>
<name>A0A9P8WD74_9HYPO</name>
<organism evidence="2 3">
    <name type="scientific">Thelonectria olida</name>
    <dbReference type="NCBI Taxonomy" id="1576542"/>
    <lineage>
        <taxon>Eukaryota</taxon>
        <taxon>Fungi</taxon>
        <taxon>Dikarya</taxon>
        <taxon>Ascomycota</taxon>
        <taxon>Pezizomycotina</taxon>
        <taxon>Sordariomycetes</taxon>
        <taxon>Hypocreomycetidae</taxon>
        <taxon>Hypocreales</taxon>
        <taxon>Nectriaceae</taxon>
        <taxon>Thelonectria</taxon>
    </lineage>
</organism>
<comment type="caution">
    <text evidence="2">The sequence shown here is derived from an EMBL/GenBank/DDBJ whole genome shotgun (WGS) entry which is preliminary data.</text>
</comment>
<keyword evidence="3" id="KW-1185">Reference proteome</keyword>
<sequence>MLVVTPRFHLIEIEDYPWCPVWLREYAHRSLAAVWHTVGFNRTQSTAAQVCDVITTNLPDHPSEYHFVDACAGAGGPTPIFEKILNERMADEGKPPIDFLLTDLYPDLDAWKAIVAKSDNISYVEKPVDATKAVRYAPRDKKELRIFNMCFHHFDDDGARKVIRSCMEESDSFMIFEVTHRTPSSLLNTTFIILSPFITTLTWWWWSPMHMIFTYIIPVVPLFFFINGYVSCLRARTPHEMFKLMDKEGLDTAGWKFTHGETTVLPPFGKIYHFIGTRE</sequence>